<comment type="caution">
    <text evidence="1">The sequence shown here is derived from an EMBL/GenBank/DDBJ whole genome shotgun (WGS) entry which is preliminary data.</text>
</comment>
<dbReference type="AlphaFoldDB" id="A0A9P3F0Z4"/>
<sequence length="178" mass="19212">MSPCSPIPHQGALVSSYKLPSGILLTHLNCSSLRNETPSTLIPNPSATSCSISSFIQQNESTSRQSRRIRSDDLLKVRAEVPHTQKEGELQPHPNIKKSCSLNARRCVSLSEHSRYTQSSRSPRGRLAGRGIGPSARCKVVCLVVRVVDLGSMVQMLPEGHCAGVGILLDYLGSRAPG</sequence>
<accession>A0A9P3F0Z4</accession>
<dbReference type="GeneID" id="66932895"/>
<dbReference type="EMBL" id="BOPL01000002">
    <property type="protein sequence ID" value="GIK00884.1"/>
    <property type="molecule type" value="Genomic_DNA"/>
</dbReference>
<organism evidence="1 2">
    <name type="scientific">Aspergillus viridinutans</name>
    <dbReference type="NCBI Taxonomy" id="75553"/>
    <lineage>
        <taxon>Eukaryota</taxon>
        <taxon>Fungi</taxon>
        <taxon>Dikarya</taxon>
        <taxon>Ascomycota</taxon>
        <taxon>Pezizomycotina</taxon>
        <taxon>Eurotiomycetes</taxon>
        <taxon>Eurotiomycetidae</taxon>
        <taxon>Eurotiales</taxon>
        <taxon>Aspergillaceae</taxon>
        <taxon>Aspergillus</taxon>
        <taxon>Aspergillus subgen. Fumigati</taxon>
    </lineage>
</organism>
<protein>
    <submittedName>
        <fullName evidence="1">Uncharacterized protein</fullName>
    </submittedName>
</protein>
<evidence type="ECO:0000313" key="2">
    <source>
        <dbReference type="Proteomes" id="UP000710440"/>
    </source>
</evidence>
<dbReference type="RefSeq" id="XP_043124070.1">
    <property type="nucleotide sequence ID" value="XM_043268135.1"/>
</dbReference>
<reference evidence="1 2" key="1">
    <citation type="submission" date="2021-02" db="EMBL/GenBank/DDBJ databases">
        <title>Pan-genome distribution and transcriptional activeness of fungal secondary metabolism genes in Aspergillus section Fumigati.</title>
        <authorList>
            <person name="Takahashi H."/>
            <person name="Umemura M."/>
            <person name="Ninomiya A."/>
            <person name="Kusuya Y."/>
            <person name="Urayama S."/>
            <person name="Shimizu M."/>
            <person name="Watanabe A."/>
            <person name="Kamei K."/>
            <person name="Yaguchi T."/>
            <person name="Hagiwara D."/>
        </authorList>
    </citation>
    <scope>NUCLEOTIDE SEQUENCE [LARGE SCALE GENOMIC DNA]</scope>
    <source>
        <strain evidence="1 2">IFM 47045</strain>
    </source>
</reference>
<gene>
    <name evidence="1" type="ORF">Aspvir_004913</name>
</gene>
<dbReference type="Proteomes" id="UP000710440">
    <property type="component" value="Unassembled WGS sequence"/>
</dbReference>
<proteinExistence type="predicted"/>
<keyword evidence="2" id="KW-1185">Reference proteome</keyword>
<evidence type="ECO:0000313" key="1">
    <source>
        <dbReference type="EMBL" id="GIK00884.1"/>
    </source>
</evidence>
<name>A0A9P3F0Z4_ASPVI</name>